<name>A0A9W6S3I5_9ACTN</name>
<accession>A0A9W6S3I5</accession>
<evidence type="ECO:0000256" key="1">
    <source>
        <dbReference type="SAM" id="MobiDB-lite"/>
    </source>
</evidence>
<dbReference type="Pfam" id="PF17648">
    <property type="entry name" value="Luciferase"/>
    <property type="match status" value="1"/>
</dbReference>
<dbReference type="Proteomes" id="UP001165074">
    <property type="component" value="Unassembled WGS sequence"/>
</dbReference>
<gene>
    <name evidence="3" type="ORF">Airi02_044950</name>
</gene>
<comment type="caution">
    <text evidence="3">The sequence shown here is derived from an EMBL/GenBank/DDBJ whole genome shotgun (WGS) entry which is preliminary data.</text>
</comment>
<organism evidence="3 4">
    <name type="scientific">Actinoallomurus iriomotensis</name>
    <dbReference type="NCBI Taxonomy" id="478107"/>
    <lineage>
        <taxon>Bacteria</taxon>
        <taxon>Bacillati</taxon>
        <taxon>Actinomycetota</taxon>
        <taxon>Actinomycetes</taxon>
        <taxon>Streptosporangiales</taxon>
        <taxon>Thermomonosporaceae</taxon>
        <taxon>Actinoallomurus</taxon>
    </lineage>
</organism>
<dbReference type="EMBL" id="BSTK01000006">
    <property type="protein sequence ID" value="GLY86566.1"/>
    <property type="molecule type" value="Genomic_DNA"/>
</dbReference>
<feature type="domain" description="Luciferase" evidence="2">
    <location>
        <begin position="42"/>
        <end position="103"/>
    </location>
</feature>
<proteinExistence type="predicted"/>
<dbReference type="InterPro" id="IPR040841">
    <property type="entry name" value="Luciferase_dom"/>
</dbReference>
<evidence type="ECO:0000259" key="2">
    <source>
        <dbReference type="Pfam" id="PF17648"/>
    </source>
</evidence>
<keyword evidence="4" id="KW-1185">Reference proteome</keyword>
<evidence type="ECO:0000313" key="3">
    <source>
        <dbReference type="EMBL" id="GLY86566.1"/>
    </source>
</evidence>
<sequence>MRPGNRPISYADLVIDRFQNWPLTEARVQHPPGRALALHGLQVLHLHRDDLAEVFLTGPVIGRLDTALSASGRVDVFADTGWVQVHLDTEGDLFLLQSLVSLAIQANDPASHPVRPAVTDCPASRCHTAAPKAPAWAVTRARRTRSPGSSAGGRTNRRRPEPSSAVGMS</sequence>
<protein>
    <recommendedName>
        <fullName evidence="2">Luciferase domain-containing protein</fullName>
    </recommendedName>
</protein>
<dbReference type="RefSeq" id="WP_285574773.1">
    <property type="nucleotide sequence ID" value="NZ_BSTK01000006.1"/>
</dbReference>
<reference evidence="3" key="1">
    <citation type="submission" date="2023-03" db="EMBL/GenBank/DDBJ databases">
        <title>Actinoallomurus iriomotensis NBRC 103684.</title>
        <authorList>
            <person name="Ichikawa N."/>
            <person name="Sato H."/>
            <person name="Tonouchi N."/>
        </authorList>
    </citation>
    <scope>NUCLEOTIDE SEQUENCE</scope>
    <source>
        <strain evidence="3">NBRC 103684</strain>
    </source>
</reference>
<feature type="region of interest" description="Disordered" evidence="1">
    <location>
        <begin position="129"/>
        <end position="169"/>
    </location>
</feature>
<evidence type="ECO:0000313" key="4">
    <source>
        <dbReference type="Proteomes" id="UP001165074"/>
    </source>
</evidence>
<dbReference type="AlphaFoldDB" id="A0A9W6S3I5"/>